<proteinExistence type="predicted"/>
<keyword evidence="2" id="KW-1185">Reference proteome</keyword>
<evidence type="ECO:0000313" key="2">
    <source>
        <dbReference type="Proteomes" id="UP001164713"/>
    </source>
</evidence>
<name>A0ABY7I135_9BACI</name>
<dbReference type="RefSeq" id="WP_044162164.1">
    <property type="nucleotide sequence ID" value="NZ_CP101718.1"/>
</dbReference>
<evidence type="ECO:0000313" key="1">
    <source>
        <dbReference type="EMBL" id="WAT21634.1"/>
    </source>
</evidence>
<dbReference type="PANTHER" id="PTHR30087">
    <property type="entry name" value="INNER MEMBRANE PROTEIN"/>
    <property type="match status" value="1"/>
</dbReference>
<dbReference type="InterPro" id="IPR007553">
    <property type="entry name" value="2-thiour_desulf"/>
</dbReference>
<reference evidence="1" key="1">
    <citation type="submission" date="2022-12" db="EMBL/GenBank/DDBJ databases">
        <title>Genomic of Bacillus halotolerans.</title>
        <authorList>
            <person name="Xu G."/>
            <person name="Ding Y."/>
        </authorList>
    </citation>
    <scope>NUCLEOTIDE SEQUENCE</scope>
    <source>
        <strain evidence="1">B13</strain>
    </source>
</reference>
<gene>
    <name evidence="1" type="ORF">O0R52_01085</name>
</gene>
<dbReference type="PANTHER" id="PTHR30087:SF1">
    <property type="entry name" value="HYPOTHETICAL CYTOSOLIC PROTEIN"/>
    <property type="match status" value="1"/>
</dbReference>
<sequence>MILVSSCLGGIECRYNGSHAASKKIRKLIEEKQAVMACPELLGGFSTPREPAEIIGGTGEDVLNGTAKIITSSGEDVTDLYMKGAAQTLAYAKEINASAVILKENSPSCGSNFIYNGSFSGKKIAGNGVTAALLKQAGYRVISENQLDDIL</sequence>
<dbReference type="Pfam" id="PF04463">
    <property type="entry name" value="2-thiour_desulf"/>
    <property type="match status" value="1"/>
</dbReference>
<dbReference type="EMBL" id="CP114066">
    <property type="protein sequence ID" value="WAT21634.1"/>
    <property type="molecule type" value="Genomic_DNA"/>
</dbReference>
<accession>A0ABY7I135</accession>
<protein>
    <submittedName>
        <fullName evidence="1">DUF523 domain-containing protein</fullName>
    </submittedName>
</protein>
<organism evidence="1 2">
    <name type="scientific">Bacillus halotolerans</name>
    <dbReference type="NCBI Taxonomy" id="260554"/>
    <lineage>
        <taxon>Bacteria</taxon>
        <taxon>Bacillati</taxon>
        <taxon>Bacillota</taxon>
        <taxon>Bacilli</taxon>
        <taxon>Bacillales</taxon>
        <taxon>Bacillaceae</taxon>
        <taxon>Bacillus</taxon>
    </lineage>
</organism>
<dbReference type="Proteomes" id="UP001164713">
    <property type="component" value="Chromosome"/>
</dbReference>